<sequence length="292" mass="32497">MSTPQREAYLQAIYTQNVESVKKAAKLGRDSTPPIQDARMPITVHTHFEASTILLACLTKNKNIIIPVIERVIRNNSSLFLDISDIGIPSYRNLLSPRGFFNSPGIGLMLPNGVSEGIYDKLRRVVLIKSYKEICLHTGIKVLVEGCDNPTQLAKDIVQKASLNEIKAMLKKTTAGNNEQRTSAQAHLFAAVNTYRKTSLIWKFLHSLPQFIQNIIQWCSGLEFNPSAENVAQVRPLASMQMLGNPQDSLNEMMLDNTHFPPILTPSQGKQKGNTPLTGITQDEPETRKFGV</sequence>
<feature type="compositionally biased region" description="Polar residues" evidence="1">
    <location>
        <begin position="265"/>
        <end position="281"/>
    </location>
</feature>
<evidence type="ECO:0008006" key="4">
    <source>
        <dbReference type="Google" id="ProtNLM"/>
    </source>
</evidence>
<gene>
    <name evidence="2" type="ORF">ACFORL_11650</name>
</gene>
<comment type="caution">
    <text evidence="2">The sequence shown here is derived from an EMBL/GenBank/DDBJ whole genome shotgun (WGS) entry which is preliminary data.</text>
</comment>
<evidence type="ECO:0000256" key="1">
    <source>
        <dbReference type="SAM" id="MobiDB-lite"/>
    </source>
</evidence>
<reference evidence="3" key="1">
    <citation type="journal article" date="2019" name="Int. J. Syst. Evol. Microbiol.">
        <title>The Global Catalogue of Microorganisms (GCM) 10K type strain sequencing project: providing services to taxonomists for standard genome sequencing and annotation.</title>
        <authorList>
            <consortium name="The Broad Institute Genomics Platform"/>
            <consortium name="The Broad Institute Genome Sequencing Center for Infectious Disease"/>
            <person name="Wu L."/>
            <person name="Ma J."/>
        </authorList>
    </citation>
    <scope>NUCLEOTIDE SEQUENCE [LARGE SCALE GENOMIC DNA]</scope>
    <source>
        <strain evidence="3">CCUG 59858</strain>
    </source>
</reference>
<protein>
    <recommendedName>
        <fullName evidence="4">Dot/Icm T4SS effector</fullName>
    </recommendedName>
</protein>
<evidence type="ECO:0000313" key="2">
    <source>
        <dbReference type="EMBL" id="MFC3909724.1"/>
    </source>
</evidence>
<evidence type="ECO:0000313" key="3">
    <source>
        <dbReference type="Proteomes" id="UP001595758"/>
    </source>
</evidence>
<accession>A0ABV8CHD2</accession>
<dbReference type="RefSeq" id="WP_382344214.1">
    <property type="nucleotide sequence ID" value="NZ_JBHSAB010000029.1"/>
</dbReference>
<feature type="region of interest" description="Disordered" evidence="1">
    <location>
        <begin position="265"/>
        <end position="292"/>
    </location>
</feature>
<name>A0ABV8CHD2_9GAMM</name>
<keyword evidence="3" id="KW-1185">Reference proteome</keyword>
<dbReference type="Proteomes" id="UP001595758">
    <property type="component" value="Unassembled WGS sequence"/>
</dbReference>
<proteinExistence type="predicted"/>
<organism evidence="2 3">
    <name type="scientific">Legionella dresdenensis</name>
    <dbReference type="NCBI Taxonomy" id="450200"/>
    <lineage>
        <taxon>Bacteria</taxon>
        <taxon>Pseudomonadati</taxon>
        <taxon>Pseudomonadota</taxon>
        <taxon>Gammaproteobacteria</taxon>
        <taxon>Legionellales</taxon>
        <taxon>Legionellaceae</taxon>
        <taxon>Legionella</taxon>
    </lineage>
</organism>
<dbReference type="EMBL" id="JBHSAB010000029">
    <property type="protein sequence ID" value="MFC3909724.1"/>
    <property type="molecule type" value="Genomic_DNA"/>
</dbReference>